<comment type="subcellular location">
    <subcellularLocation>
        <location evidence="1">Cytoplasm</location>
        <location evidence="1">Cytoskeleton</location>
        <location evidence="1">Cilium basal body</location>
    </subcellularLocation>
</comment>
<protein>
    <submittedName>
        <fullName evidence="7">Meckel syndrome type 1 protein</fullName>
    </submittedName>
</protein>
<evidence type="ECO:0000256" key="1">
    <source>
        <dbReference type="ARBA" id="ARBA00004120"/>
    </source>
</evidence>
<dbReference type="Proteomes" id="UP000695007">
    <property type="component" value="Unplaced"/>
</dbReference>
<name>A0AAJ6YPM6_9HYME</name>
<evidence type="ECO:0000256" key="2">
    <source>
        <dbReference type="ARBA" id="ARBA00022490"/>
    </source>
</evidence>
<dbReference type="Pfam" id="PF07162">
    <property type="entry name" value="B9-C2"/>
    <property type="match status" value="1"/>
</dbReference>
<dbReference type="GO" id="GO:0036038">
    <property type="term" value="C:MKS complex"/>
    <property type="evidence" value="ECO:0007669"/>
    <property type="project" value="TreeGrafter"/>
</dbReference>
<dbReference type="GeneID" id="105365420"/>
<dbReference type="AlphaFoldDB" id="A0AAJ6YPM6"/>
<dbReference type="PANTHER" id="PTHR12968">
    <property type="entry name" value="B9 DOMAIN-CONTAINING"/>
    <property type="match status" value="1"/>
</dbReference>
<keyword evidence="6" id="KW-1185">Reference proteome</keyword>
<accession>A0AAJ6YPM6</accession>
<gene>
    <name evidence="7" type="primary">LOC105365420</name>
</gene>
<dbReference type="InterPro" id="IPR010796">
    <property type="entry name" value="C2_B9-type_dom"/>
</dbReference>
<evidence type="ECO:0000256" key="4">
    <source>
        <dbReference type="ARBA" id="ARBA00023212"/>
    </source>
</evidence>
<dbReference type="PROSITE" id="PS51381">
    <property type="entry name" value="C2_B9"/>
    <property type="match status" value="1"/>
</dbReference>
<dbReference type="PANTHER" id="PTHR12968:SF4">
    <property type="entry name" value="TECTONIC-LIKE COMPLEX MEMBER MKS1"/>
    <property type="match status" value="1"/>
</dbReference>
<keyword evidence="3" id="KW-0970">Cilium biogenesis/degradation</keyword>
<dbReference type="GO" id="GO:0060271">
    <property type="term" value="P:cilium assembly"/>
    <property type="evidence" value="ECO:0007669"/>
    <property type="project" value="TreeGrafter"/>
</dbReference>
<reference evidence="7" key="1">
    <citation type="submission" date="2025-08" db="UniProtKB">
        <authorList>
            <consortium name="RefSeq"/>
        </authorList>
    </citation>
    <scope>IDENTIFICATION</scope>
</reference>
<evidence type="ECO:0000313" key="7">
    <source>
        <dbReference type="RefSeq" id="XP_011501878.1"/>
    </source>
</evidence>
<evidence type="ECO:0000256" key="5">
    <source>
        <dbReference type="ARBA" id="ARBA00023273"/>
    </source>
</evidence>
<dbReference type="CTD" id="54903"/>
<keyword evidence="5" id="KW-0966">Cell projection</keyword>
<dbReference type="RefSeq" id="XP_011501878.1">
    <property type="nucleotide sequence ID" value="XM_011503576.1"/>
</dbReference>
<evidence type="ECO:0000256" key="3">
    <source>
        <dbReference type="ARBA" id="ARBA00022794"/>
    </source>
</evidence>
<evidence type="ECO:0000313" key="6">
    <source>
        <dbReference type="Proteomes" id="UP000695007"/>
    </source>
</evidence>
<keyword evidence="4" id="KW-0206">Cytoskeleton</keyword>
<keyword evidence="2" id="KW-0963">Cytoplasm</keyword>
<sequence>MLEPAKSKAKISSKYNVKQPIENFKVRVKIIQQKSPLAELFENERETRDGNFLEAEEYEFSWQEKVLGPYEVKYYRDVLNCTTDKQKEYRRRILNTVDSEKGSRLYSYVLGDSYYPDSSLITGRFRSRLSQRNERATPPVKNRKPFVKRYNQRVVDEAPSNAKINENHYLYKEHESMYIVVDLSPKDETTVESTDSEVLLCAIIYDPQHKCLTLSPDFSEDEPYNVEGIGMNYDYWISDASPKPTNREMLRHLENVKKEVQRMRALKGAQLFHELEVPGPRVLRLFVNLDIGLARDFEHDDALFVSYRVELPRHWRSCGHLAGRTQRCRAQKGRTHFGYCTEVILEFDLTTEREFAVSRPRIIFSVASLDYWTRYRIEGYGAVPLSPSSGLQELELQTWRPACGFVDALRRFFTGGSRELEDPGYCGLPSCQEGPRLDKHILGVVPSGRLQLRISITRQSLDDTALEVRNVDLLEGVDEVLTRFKEARERMIQARAMCI</sequence>
<dbReference type="KEGG" id="csol:105365420"/>
<organism evidence="6 7">
    <name type="scientific">Ceratosolen solmsi marchali</name>
    <dbReference type="NCBI Taxonomy" id="326594"/>
    <lineage>
        <taxon>Eukaryota</taxon>
        <taxon>Metazoa</taxon>
        <taxon>Ecdysozoa</taxon>
        <taxon>Arthropoda</taxon>
        <taxon>Hexapoda</taxon>
        <taxon>Insecta</taxon>
        <taxon>Pterygota</taxon>
        <taxon>Neoptera</taxon>
        <taxon>Endopterygota</taxon>
        <taxon>Hymenoptera</taxon>
        <taxon>Apocrita</taxon>
        <taxon>Proctotrupomorpha</taxon>
        <taxon>Chalcidoidea</taxon>
        <taxon>Agaonidae</taxon>
        <taxon>Agaoninae</taxon>
        <taxon>Ceratosolen</taxon>
    </lineage>
</organism>
<proteinExistence type="predicted"/>